<accession>A0A0F0L961</accession>
<dbReference type="SUPFAM" id="SSF48452">
    <property type="entry name" value="TPR-like"/>
    <property type="match status" value="3"/>
</dbReference>
<dbReference type="InterPro" id="IPR011990">
    <property type="entry name" value="TPR-like_helical_dom_sf"/>
</dbReference>
<dbReference type="PATRIC" id="fig|82380.11.peg.1326"/>
<dbReference type="OrthoDB" id="56388at2"/>
<protein>
    <submittedName>
        <fullName evidence="1">Uncharacterized protein</fullName>
    </submittedName>
</protein>
<comment type="caution">
    <text evidence="1">The sequence shown here is derived from an EMBL/GenBank/DDBJ whole genome shotgun (WGS) entry which is preliminary data.</text>
</comment>
<evidence type="ECO:0000313" key="2">
    <source>
        <dbReference type="Proteomes" id="UP000033640"/>
    </source>
</evidence>
<dbReference type="Gene3D" id="1.25.40.10">
    <property type="entry name" value="Tetratricopeptide repeat domain"/>
    <property type="match status" value="2"/>
</dbReference>
<dbReference type="EMBL" id="JYIW01000022">
    <property type="protein sequence ID" value="KJL29722.1"/>
    <property type="molecule type" value="Genomic_DNA"/>
</dbReference>
<gene>
    <name evidence="1" type="ORF">RS83_01292</name>
</gene>
<evidence type="ECO:0000313" key="1">
    <source>
        <dbReference type="EMBL" id="KJL29722.1"/>
    </source>
</evidence>
<sequence length="932" mass="99698">MARPKKRFQQLIEEIDRTPWGPAEQALVAEAVALAIELGDEQLEYQARMRQTASANMTGATDVMLNSFAWCLAHHDQDPQRFPADLDNGGADLMWQFKWMASSLRSSPAFSQEQIVAVLDDMESHYRAAGLGMSGVLTARFEDAWDAGRTEDAEQLRVQLEATPRDEHSHCDACGRSQFAGFFAETGRDEDAIRLVEEMIEGGFSCGEEPEHALSRVLVPYLRAGRGEEAKTAHLRSYRLAKDNPDNLRIVANNIVFAALTGNEARALALVERHIAWLSHDGLNVDAHFAALAAFAFALDRVTAAGHGDTPVRGAESPALEPFFGAHEGVWSAAELAAVAWSAAEHIGAEFDRRDGTEGHAKSLVRMRALADEHYDVPIRSDAFVATAPATTPTDADGWFERVMELAQFGAEHETLEALPRALAVDDPAKRAQLLSMHVGILVALDRADEALALLPERVAALREAGRVEQADLEERLGLATFGLNTPEATADLEDALAEASDLPAWSRGDLAISRAALHLQSDEADAALDLAEQAARAFAEAEDTRLSNTTTLIAIAAVLQKNDIEATSVILERFLAQDDLSIGHRAQALHTRARVRGGTNEYREGATDADEACRLLAGIGATKALASAHLLAGALWEDAGEPEKAVARYRVTARLTAQEGGDLAGANFRLARAMLAVGDAEEAAELFGSVLEQEEQAEVAAGSRAMTASMLARSLSAAGEHGQAFGAFGYAAGLYGEAEEHADQALSMSEQAKILAQFDEHDDALEMLESAAEIVRRAPDAVGAIAEVLHNLGQIYGGRQDERAFALFDEVTALATQHEAEWLLADVTDSRGRALAQVGRIDEAVAAVLTAADSFAGIGDSGSAGGSELFAARLLAGNDRADDAVAVYRSAVDHGEAHPPLRQVAALELGNTLEALGRHGEAAEVRALIES</sequence>
<proteinExistence type="predicted"/>
<name>A0A0F0L961_9MICO</name>
<dbReference type="AlphaFoldDB" id="A0A0F0L961"/>
<dbReference type="Proteomes" id="UP000033640">
    <property type="component" value="Unassembled WGS sequence"/>
</dbReference>
<dbReference type="RefSeq" id="WP_045278707.1">
    <property type="nucleotide sequence ID" value="NZ_CAKKLT010000005.1"/>
</dbReference>
<reference evidence="1 2" key="1">
    <citation type="submission" date="2015-02" db="EMBL/GenBank/DDBJ databases">
        <title>Draft genome sequences of ten Microbacterium spp. with emphasis on heavy metal contaminated environments.</title>
        <authorList>
            <person name="Corretto E."/>
        </authorList>
    </citation>
    <scope>NUCLEOTIDE SEQUENCE [LARGE SCALE GENOMIC DNA]</scope>
    <source>
        <strain evidence="1 2">BEL4b</strain>
    </source>
</reference>
<organism evidence="1 2">
    <name type="scientific">Microbacterium oxydans</name>
    <dbReference type="NCBI Taxonomy" id="82380"/>
    <lineage>
        <taxon>Bacteria</taxon>
        <taxon>Bacillati</taxon>
        <taxon>Actinomycetota</taxon>
        <taxon>Actinomycetes</taxon>
        <taxon>Micrococcales</taxon>
        <taxon>Microbacteriaceae</taxon>
        <taxon>Microbacterium</taxon>
    </lineage>
</organism>